<keyword evidence="2" id="KW-1185">Reference proteome</keyword>
<proteinExistence type="predicted"/>
<accession>A0A5B2VTL5</accession>
<reference evidence="1 2" key="2">
    <citation type="submission" date="2019-09" db="EMBL/GenBank/DDBJ databases">
        <authorList>
            <person name="Jin C."/>
        </authorList>
    </citation>
    <scope>NUCLEOTIDE SEQUENCE [LARGE SCALE GENOMIC DNA]</scope>
    <source>
        <strain evidence="1 2">BN140078</strain>
    </source>
</reference>
<dbReference type="AlphaFoldDB" id="A0A5B2VTL5"/>
<evidence type="ECO:0000313" key="2">
    <source>
        <dbReference type="Proteomes" id="UP000324611"/>
    </source>
</evidence>
<protein>
    <submittedName>
        <fullName evidence="1">Uncharacterized protein</fullName>
    </submittedName>
</protein>
<dbReference type="EMBL" id="VUOC01000003">
    <property type="protein sequence ID" value="KAA2242010.1"/>
    <property type="molecule type" value="Genomic_DNA"/>
</dbReference>
<comment type="caution">
    <text evidence="1">The sequence shown here is derived from an EMBL/GenBank/DDBJ whole genome shotgun (WGS) entry which is preliminary data.</text>
</comment>
<dbReference type="Proteomes" id="UP000324611">
    <property type="component" value="Unassembled WGS sequence"/>
</dbReference>
<organism evidence="1 2">
    <name type="scientific">Chitinophaga agrisoli</name>
    <dbReference type="NCBI Taxonomy" id="2607653"/>
    <lineage>
        <taxon>Bacteria</taxon>
        <taxon>Pseudomonadati</taxon>
        <taxon>Bacteroidota</taxon>
        <taxon>Chitinophagia</taxon>
        <taxon>Chitinophagales</taxon>
        <taxon>Chitinophagaceae</taxon>
        <taxon>Chitinophaga</taxon>
    </lineage>
</organism>
<evidence type="ECO:0000313" key="1">
    <source>
        <dbReference type="EMBL" id="KAA2242010.1"/>
    </source>
</evidence>
<reference evidence="1 2" key="1">
    <citation type="submission" date="2019-09" db="EMBL/GenBank/DDBJ databases">
        <title>Chitinophaga ginsengihumi sp. nov., isolated from soil of ginseng rhizosphere.</title>
        <authorList>
            <person name="Lee J."/>
        </authorList>
    </citation>
    <scope>NUCLEOTIDE SEQUENCE [LARGE SCALE GENOMIC DNA]</scope>
    <source>
        <strain evidence="1 2">BN140078</strain>
    </source>
</reference>
<name>A0A5B2VTL5_9BACT</name>
<gene>
    <name evidence="1" type="ORF">F0L74_16790</name>
</gene>
<sequence length="94" mass="10584">MTLSAFIASLESTAPPQELTAPLQALWWDGKGDWEQAHNIAQDIENSAGSWIHAYLHRKEGDRSNAAYWYARAGKSMPFNTLEEEWEHIAAALL</sequence>